<name>A0A6N2LS83_SALVM</name>
<sequence length="92" mass="10579">MEELFSFIEPVDSKGPDTFRGTLEEFGGPEEIVVRNLISLVRLNQASLRMIKDPTWYSQHEEQHLTSLTLNVKQPLQKIRSLKEGRLLAQIS</sequence>
<proteinExistence type="predicted"/>
<organism evidence="1">
    <name type="scientific">Salix viminalis</name>
    <name type="common">Common osier</name>
    <name type="synonym">Basket willow</name>
    <dbReference type="NCBI Taxonomy" id="40686"/>
    <lineage>
        <taxon>Eukaryota</taxon>
        <taxon>Viridiplantae</taxon>
        <taxon>Streptophyta</taxon>
        <taxon>Embryophyta</taxon>
        <taxon>Tracheophyta</taxon>
        <taxon>Spermatophyta</taxon>
        <taxon>Magnoliopsida</taxon>
        <taxon>eudicotyledons</taxon>
        <taxon>Gunneridae</taxon>
        <taxon>Pentapetalae</taxon>
        <taxon>rosids</taxon>
        <taxon>fabids</taxon>
        <taxon>Malpighiales</taxon>
        <taxon>Salicaceae</taxon>
        <taxon>Saliceae</taxon>
        <taxon>Salix</taxon>
    </lineage>
</organism>
<reference evidence="1" key="1">
    <citation type="submission" date="2019-03" db="EMBL/GenBank/DDBJ databases">
        <authorList>
            <person name="Mank J."/>
            <person name="Almeida P."/>
        </authorList>
    </citation>
    <scope>NUCLEOTIDE SEQUENCE</scope>
    <source>
        <strain evidence="1">78183</strain>
    </source>
</reference>
<dbReference type="AlphaFoldDB" id="A0A6N2LS83"/>
<protein>
    <submittedName>
        <fullName evidence="1">Uncharacterized protein</fullName>
    </submittedName>
</protein>
<gene>
    <name evidence="1" type="ORF">SVIM_LOCUS209135</name>
</gene>
<evidence type="ECO:0000313" key="1">
    <source>
        <dbReference type="EMBL" id="VFU38403.1"/>
    </source>
</evidence>
<dbReference type="EMBL" id="CAADRP010001402">
    <property type="protein sequence ID" value="VFU38403.1"/>
    <property type="molecule type" value="Genomic_DNA"/>
</dbReference>
<accession>A0A6N2LS83</accession>